<evidence type="ECO:0000256" key="7">
    <source>
        <dbReference type="ARBA" id="ARBA00022692"/>
    </source>
</evidence>
<comment type="cofactor">
    <cofactor evidence="2">
        <name>Mg(2+)</name>
        <dbReference type="ChEBI" id="CHEBI:18420"/>
    </cofactor>
</comment>
<feature type="transmembrane region" description="Helical" evidence="16">
    <location>
        <begin position="89"/>
        <end position="107"/>
    </location>
</feature>
<dbReference type="AlphaFoldDB" id="S7MUR3"/>
<evidence type="ECO:0000256" key="3">
    <source>
        <dbReference type="ARBA" id="ARBA00004127"/>
    </source>
</evidence>
<protein>
    <submittedName>
        <fullName evidence="17">Choline/ethanolaminephosphotransferase 1</fullName>
    </submittedName>
</protein>
<keyword evidence="13" id="KW-0594">Phospholipid biosynthesis</keyword>
<dbReference type="GO" id="GO:0004307">
    <property type="term" value="F:ethanolaminephosphotransferase activity"/>
    <property type="evidence" value="ECO:0007669"/>
    <property type="project" value="TreeGrafter"/>
</dbReference>
<evidence type="ECO:0000313" key="17">
    <source>
        <dbReference type="EMBL" id="EPQ08276.1"/>
    </source>
</evidence>
<evidence type="ECO:0000256" key="8">
    <source>
        <dbReference type="ARBA" id="ARBA00022723"/>
    </source>
</evidence>
<sequence>MGDGSEQADVCQRFYLTPGLEADVCKALHSPAFTFLPSLISDDIFSQPTPFTRVAHMTKSEMHLHDTAFIGPALLFLDQYFNSFIDEYIVLWIALVFSFFDLIRYCVSVCNQIASHLHIHVFRIKVSTAHSNHH</sequence>
<keyword evidence="10 16" id="KW-1133">Transmembrane helix</keyword>
<dbReference type="PANTHER" id="PTHR10414:SF27">
    <property type="entry name" value="CHOLINE_ETHANOLAMINEPHOSPHOTRANSFERASE 1"/>
    <property type="match status" value="1"/>
</dbReference>
<organism evidence="17 18">
    <name type="scientific">Myotis brandtii</name>
    <name type="common">Brandt's bat</name>
    <dbReference type="NCBI Taxonomy" id="109478"/>
    <lineage>
        <taxon>Eukaryota</taxon>
        <taxon>Metazoa</taxon>
        <taxon>Chordata</taxon>
        <taxon>Craniata</taxon>
        <taxon>Vertebrata</taxon>
        <taxon>Euteleostomi</taxon>
        <taxon>Mammalia</taxon>
        <taxon>Eutheria</taxon>
        <taxon>Laurasiatheria</taxon>
        <taxon>Chiroptera</taxon>
        <taxon>Yangochiroptera</taxon>
        <taxon>Vespertilionidae</taxon>
        <taxon>Myotis</taxon>
    </lineage>
</organism>
<gene>
    <name evidence="17" type="ORF">D623_10010379</name>
</gene>
<keyword evidence="12 16" id="KW-0472">Membrane</keyword>
<keyword evidence="6" id="KW-0444">Lipid biosynthesis</keyword>
<dbReference type="GO" id="GO:0046872">
    <property type="term" value="F:metal ion binding"/>
    <property type="evidence" value="ECO:0007669"/>
    <property type="project" value="UniProtKB-KW"/>
</dbReference>
<keyword evidence="11" id="KW-0443">Lipid metabolism</keyword>
<dbReference type="GO" id="GO:0006646">
    <property type="term" value="P:phosphatidylethanolamine biosynthetic process"/>
    <property type="evidence" value="ECO:0007669"/>
    <property type="project" value="TreeGrafter"/>
</dbReference>
<dbReference type="InterPro" id="IPR014472">
    <property type="entry name" value="CHOPT"/>
</dbReference>
<evidence type="ECO:0000256" key="9">
    <source>
        <dbReference type="ARBA" id="ARBA00022842"/>
    </source>
</evidence>
<name>S7MUR3_MYOBR</name>
<evidence type="ECO:0000256" key="5">
    <source>
        <dbReference type="ARBA" id="ARBA00010441"/>
    </source>
</evidence>
<comment type="cofactor">
    <cofactor evidence="1">
        <name>Mn(2+)</name>
        <dbReference type="ChEBI" id="CHEBI:29035"/>
    </cofactor>
</comment>
<keyword evidence="14" id="KW-0464">Manganese</keyword>
<accession>S7MUR3</accession>
<evidence type="ECO:0000256" key="6">
    <source>
        <dbReference type="ARBA" id="ARBA00022516"/>
    </source>
</evidence>
<evidence type="ECO:0000256" key="11">
    <source>
        <dbReference type="ARBA" id="ARBA00023098"/>
    </source>
</evidence>
<dbReference type="PANTHER" id="PTHR10414">
    <property type="entry name" value="ETHANOLAMINEPHOSPHOTRANSFERASE"/>
    <property type="match status" value="1"/>
</dbReference>
<keyword evidence="15" id="KW-1208">Phospholipid metabolism</keyword>
<keyword evidence="8" id="KW-0479">Metal-binding</keyword>
<evidence type="ECO:0000256" key="16">
    <source>
        <dbReference type="SAM" id="Phobius"/>
    </source>
</evidence>
<comment type="subcellular location">
    <subcellularLocation>
        <location evidence="3">Endomembrane system</location>
        <topology evidence="3">Multi-pass membrane protein</topology>
    </subcellularLocation>
</comment>
<keyword evidence="18" id="KW-1185">Reference proteome</keyword>
<reference evidence="17 18" key="1">
    <citation type="journal article" date="2013" name="Nat. Commun.">
        <title>Genome analysis reveals insights into physiology and longevity of the Brandt's bat Myotis brandtii.</title>
        <authorList>
            <person name="Seim I."/>
            <person name="Fang X."/>
            <person name="Xiong Z."/>
            <person name="Lobanov A.V."/>
            <person name="Huang Z."/>
            <person name="Ma S."/>
            <person name="Feng Y."/>
            <person name="Turanov A.A."/>
            <person name="Zhu Y."/>
            <person name="Lenz T.L."/>
            <person name="Gerashchenko M.V."/>
            <person name="Fan D."/>
            <person name="Hee Yim S."/>
            <person name="Yao X."/>
            <person name="Jordan D."/>
            <person name="Xiong Y."/>
            <person name="Ma Y."/>
            <person name="Lyapunov A.N."/>
            <person name="Chen G."/>
            <person name="Kulakova O.I."/>
            <person name="Sun Y."/>
            <person name="Lee S.G."/>
            <person name="Bronson R.T."/>
            <person name="Moskalev A.A."/>
            <person name="Sunyaev S.R."/>
            <person name="Zhang G."/>
            <person name="Krogh A."/>
            <person name="Wang J."/>
            <person name="Gladyshev V.N."/>
        </authorList>
    </citation>
    <scope>NUCLEOTIDE SEQUENCE [LARGE SCALE GENOMIC DNA]</scope>
</reference>
<keyword evidence="9" id="KW-0460">Magnesium</keyword>
<evidence type="ECO:0000256" key="4">
    <source>
        <dbReference type="ARBA" id="ARBA00005189"/>
    </source>
</evidence>
<comment type="similarity">
    <text evidence="5">Belongs to the CDP-alcohol phosphatidyltransferase class-I family.</text>
</comment>
<evidence type="ECO:0000256" key="2">
    <source>
        <dbReference type="ARBA" id="ARBA00001946"/>
    </source>
</evidence>
<dbReference type="GO" id="GO:0005794">
    <property type="term" value="C:Golgi apparatus"/>
    <property type="evidence" value="ECO:0007669"/>
    <property type="project" value="TreeGrafter"/>
</dbReference>
<evidence type="ECO:0000256" key="13">
    <source>
        <dbReference type="ARBA" id="ARBA00023209"/>
    </source>
</evidence>
<dbReference type="eggNOG" id="KOG2877">
    <property type="taxonomic scope" value="Eukaryota"/>
</dbReference>
<dbReference type="EMBL" id="KE162449">
    <property type="protein sequence ID" value="EPQ08276.1"/>
    <property type="molecule type" value="Genomic_DNA"/>
</dbReference>
<evidence type="ECO:0000256" key="12">
    <source>
        <dbReference type="ARBA" id="ARBA00023136"/>
    </source>
</evidence>
<evidence type="ECO:0000313" key="18">
    <source>
        <dbReference type="Proteomes" id="UP000052978"/>
    </source>
</evidence>
<comment type="pathway">
    <text evidence="4">Lipid metabolism.</text>
</comment>
<proteinExistence type="inferred from homology"/>
<keyword evidence="7 16" id="KW-0812">Transmembrane</keyword>
<keyword evidence="17" id="KW-0808">Transferase</keyword>
<evidence type="ECO:0000256" key="1">
    <source>
        <dbReference type="ARBA" id="ARBA00001936"/>
    </source>
</evidence>
<evidence type="ECO:0000256" key="15">
    <source>
        <dbReference type="ARBA" id="ARBA00023264"/>
    </source>
</evidence>
<evidence type="ECO:0000256" key="10">
    <source>
        <dbReference type="ARBA" id="ARBA00022989"/>
    </source>
</evidence>
<dbReference type="GO" id="GO:0004142">
    <property type="term" value="F:diacylglycerol cholinephosphotransferase activity"/>
    <property type="evidence" value="ECO:0007669"/>
    <property type="project" value="TreeGrafter"/>
</dbReference>
<evidence type="ECO:0000256" key="14">
    <source>
        <dbReference type="ARBA" id="ARBA00023211"/>
    </source>
</evidence>
<dbReference type="Proteomes" id="UP000052978">
    <property type="component" value="Unassembled WGS sequence"/>
</dbReference>
<dbReference type="GO" id="GO:0005789">
    <property type="term" value="C:endoplasmic reticulum membrane"/>
    <property type="evidence" value="ECO:0007669"/>
    <property type="project" value="TreeGrafter"/>
</dbReference>